<evidence type="ECO:0008006" key="3">
    <source>
        <dbReference type="Google" id="ProtNLM"/>
    </source>
</evidence>
<dbReference type="PATRIC" id="fig|472175.3.peg.1315"/>
<sequence>MVASSSPNFADLLDEMMAEAGREHDGASLQPTLDYLAVAEELHSGRITIDAKRAASAYGEYLEERKAAEPEPMPSIEPDDIARELGLKQRQRAEELDRARREFAKHNHPDRVPEHLRARAIIRMQVANMLIDEAKNRRVKPQKV</sequence>
<dbReference type="InterPro" id="IPR036869">
    <property type="entry name" value="J_dom_sf"/>
</dbReference>
<comment type="caution">
    <text evidence="1">The sequence shown here is derived from an EMBL/GenBank/DDBJ whole genome shotgun (WGS) entry which is preliminary data.</text>
</comment>
<evidence type="ECO:0000313" key="2">
    <source>
        <dbReference type="Proteomes" id="UP000053675"/>
    </source>
</evidence>
<reference evidence="1 2" key="1">
    <citation type="submission" date="2014-05" db="EMBL/GenBank/DDBJ databases">
        <title>Draft Genome Sequence of Nitratireductor basaltis Strain UMTGB225, A Marine Bacterium Isolated from Green Barrel Tunicate.</title>
        <authorList>
            <person name="Gan H.Y."/>
        </authorList>
    </citation>
    <scope>NUCLEOTIDE SEQUENCE [LARGE SCALE GENOMIC DNA]</scope>
    <source>
        <strain evidence="1 2">UMTGB225</strain>
    </source>
</reference>
<keyword evidence="2" id="KW-1185">Reference proteome</keyword>
<gene>
    <name evidence="1" type="ORF">EL18_01302</name>
</gene>
<organism evidence="1 2">
    <name type="scientific">Nitratireductor basaltis</name>
    <dbReference type="NCBI Taxonomy" id="472175"/>
    <lineage>
        <taxon>Bacteria</taxon>
        <taxon>Pseudomonadati</taxon>
        <taxon>Pseudomonadota</taxon>
        <taxon>Alphaproteobacteria</taxon>
        <taxon>Hyphomicrobiales</taxon>
        <taxon>Phyllobacteriaceae</taxon>
        <taxon>Nitratireductor</taxon>
    </lineage>
</organism>
<dbReference type="OrthoDB" id="7932606at2"/>
<dbReference type="eggNOG" id="ENOG5033AGV">
    <property type="taxonomic scope" value="Bacteria"/>
</dbReference>
<dbReference type="Proteomes" id="UP000053675">
    <property type="component" value="Unassembled WGS sequence"/>
</dbReference>
<dbReference type="SUPFAM" id="SSF46565">
    <property type="entry name" value="Chaperone J-domain"/>
    <property type="match status" value="1"/>
</dbReference>
<dbReference type="EMBL" id="JMQM01000001">
    <property type="protein sequence ID" value="KFB10271.1"/>
    <property type="molecule type" value="Genomic_DNA"/>
</dbReference>
<dbReference type="AlphaFoldDB" id="A0A084UBD5"/>
<evidence type="ECO:0000313" key="1">
    <source>
        <dbReference type="EMBL" id="KFB10271.1"/>
    </source>
</evidence>
<protein>
    <recommendedName>
        <fullName evidence="3">J domain-containing protein</fullName>
    </recommendedName>
</protein>
<proteinExistence type="predicted"/>
<accession>A0A084UBD5</accession>
<dbReference type="RefSeq" id="WP_036480920.1">
    <property type="nucleotide sequence ID" value="NZ_JMQM01000001.1"/>
</dbReference>
<name>A0A084UBD5_9HYPH</name>